<protein>
    <recommendedName>
        <fullName evidence="1">HTH cro/C1-type domain-containing protein</fullName>
    </recommendedName>
</protein>
<evidence type="ECO:0000259" key="1">
    <source>
        <dbReference type="Pfam" id="PF13443"/>
    </source>
</evidence>
<dbReference type="Proteomes" id="UP001064971">
    <property type="component" value="Plasmid pDAETH-2"/>
</dbReference>
<organism evidence="2 3">
    <name type="scientific">Deinococcus aetherius</name>
    <dbReference type="NCBI Taxonomy" id="200252"/>
    <lineage>
        <taxon>Bacteria</taxon>
        <taxon>Thermotogati</taxon>
        <taxon>Deinococcota</taxon>
        <taxon>Deinococci</taxon>
        <taxon>Deinococcales</taxon>
        <taxon>Deinococcaceae</taxon>
        <taxon>Deinococcus</taxon>
    </lineage>
</organism>
<keyword evidence="2" id="KW-0614">Plasmid</keyword>
<geneLocation type="plasmid" evidence="2 3">
    <name>pDAETH-2</name>
</geneLocation>
<name>A0ABM8AJV9_9DEIO</name>
<dbReference type="SUPFAM" id="SSF47413">
    <property type="entry name" value="lambda repressor-like DNA-binding domains"/>
    <property type="match status" value="1"/>
</dbReference>
<accession>A0ABM8AJV9</accession>
<feature type="domain" description="HTH cro/C1-type" evidence="1">
    <location>
        <begin position="25"/>
        <end position="72"/>
    </location>
</feature>
<gene>
    <name evidence="2" type="ORF">DAETH_40810</name>
</gene>
<sequence length="140" mass="15419">MYVEGYVPYHIMYKLVCMGEIRNALPEIMGRHRIKQIELAQAGGLRYATVNAFYNGKTERVDFETLSAVLDGLRALTGQQYTVGDLLQYSEVAPEAPEVDTAHLLDGGAGELKAQLRELEADTPDAELDAWTAAFEGQPA</sequence>
<evidence type="ECO:0000313" key="3">
    <source>
        <dbReference type="Proteomes" id="UP001064971"/>
    </source>
</evidence>
<reference evidence="2" key="1">
    <citation type="submission" date="2022-07" db="EMBL/GenBank/DDBJ databases">
        <title>Complete Genome Sequence of the Radioresistant Bacterium Deinococcus aetherius ST0316, Isolated from the Air Dust collected in Lower Stratosphere above Japan.</title>
        <authorList>
            <person name="Satoh K."/>
            <person name="Hagiwara K."/>
            <person name="Katsumata K."/>
            <person name="Kubo A."/>
            <person name="Yokobori S."/>
            <person name="Yamagishi A."/>
            <person name="Oono Y."/>
            <person name="Narumi I."/>
        </authorList>
    </citation>
    <scope>NUCLEOTIDE SEQUENCE</scope>
    <source>
        <strain evidence="2">ST0316</strain>
        <plasmid evidence="2">pDAETH-2</plasmid>
    </source>
</reference>
<keyword evidence="3" id="KW-1185">Reference proteome</keyword>
<proteinExistence type="predicted"/>
<dbReference type="InterPro" id="IPR010982">
    <property type="entry name" value="Lambda_DNA-bd_dom_sf"/>
</dbReference>
<dbReference type="EMBL" id="AP026562">
    <property type="protein sequence ID" value="BDP44112.1"/>
    <property type="molecule type" value="Genomic_DNA"/>
</dbReference>
<dbReference type="InterPro" id="IPR001387">
    <property type="entry name" value="Cro/C1-type_HTH"/>
</dbReference>
<evidence type="ECO:0000313" key="2">
    <source>
        <dbReference type="EMBL" id="BDP44112.1"/>
    </source>
</evidence>
<dbReference type="Pfam" id="PF13443">
    <property type="entry name" value="HTH_26"/>
    <property type="match status" value="1"/>
</dbReference>